<dbReference type="InterPro" id="IPR048348">
    <property type="entry name" value="CCDC22_CC"/>
</dbReference>
<evidence type="ECO:0000259" key="3">
    <source>
        <dbReference type="Pfam" id="PF21674"/>
    </source>
</evidence>
<dbReference type="Pfam" id="PF05667">
    <property type="entry name" value="CCDC22_CC"/>
    <property type="match status" value="1"/>
</dbReference>
<proteinExistence type="inferred from homology"/>
<dbReference type="PANTHER" id="PTHR15668">
    <property type="entry name" value="JM1 PROTEIN"/>
    <property type="match status" value="1"/>
</dbReference>
<gene>
    <name evidence="4" type="primary">A06p000280.1_BraROA</name>
    <name evidence="4" type="ORF">IGI04_021325</name>
</gene>
<protein>
    <recommendedName>
        <fullName evidence="6">Coiled-coil domain-containing protein 22 homolog</fullName>
    </recommendedName>
</protein>
<dbReference type="Pfam" id="PF21674">
    <property type="entry name" value="CCDC22_N"/>
    <property type="match status" value="1"/>
</dbReference>
<evidence type="ECO:0000313" key="4">
    <source>
        <dbReference type="EMBL" id="KAG5391362.1"/>
    </source>
</evidence>
<dbReference type="EMBL" id="JADBGQ010000006">
    <property type="protein sequence ID" value="KAG5391362.1"/>
    <property type="molecule type" value="Genomic_DNA"/>
</dbReference>
<comment type="caution">
    <text evidence="4">The sequence shown here is derived from an EMBL/GenBank/DDBJ whole genome shotgun (WGS) entry which is preliminary data.</text>
</comment>
<evidence type="ECO:0000313" key="5">
    <source>
        <dbReference type="Proteomes" id="UP000823674"/>
    </source>
</evidence>
<name>A0ABQ7LYI7_BRACM</name>
<feature type="domain" description="CCDC22 coiled-coil" evidence="2">
    <location>
        <begin position="214"/>
        <end position="463"/>
    </location>
</feature>
<evidence type="ECO:0000259" key="2">
    <source>
        <dbReference type="Pfam" id="PF05667"/>
    </source>
</evidence>
<reference evidence="4 5" key="1">
    <citation type="submission" date="2021-03" db="EMBL/GenBank/DDBJ databases">
        <authorList>
            <person name="King G.J."/>
            <person name="Bancroft I."/>
            <person name="Baten A."/>
            <person name="Bloomfield J."/>
            <person name="Borpatragohain P."/>
            <person name="He Z."/>
            <person name="Irish N."/>
            <person name="Irwin J."/>
            <person name="Liu K."/>
            <person name="Mauleon R.P."/>
            <person name="Moore J."/>
            <person name="Morris R."/>
            <person name="Ostergaard L."/>
            <person name="Wang B."/>
            <person name="Wells R."/>
        </authorList>
    </citation>
    <scope>NUCLEOTIDE SEQUENCE [LARGE SCALE GENOMIC DNA]</scope>
    <source>
        <strain evidence="4">R-o-18</strain>
        <tissue evidence="4">Leaf</tissue>
    </source>
</reference>
<comment type="similarity">
    <text evidence="1">Belongs to the CCDC22 family.</text>
</comment>
<dbReference type="InterPro" id="IPR008530">
    <property type="entry name" value="CCDC22"/>
</dbReference>
<keyword evidence="5" id="KW-1185">Reference proteome</keyword>
<organism evidence="4 5">
    <name type="scientific">Brassica rapa subsp. trilocularis</name>
    <dbReference type="NCBI Taxonomy" id="1813537"/>
    <lineage>
        <taxon>Eukaryota</taxon>
        <taxon>Viridiplantae</taxon>
        <taxon>Streptophyta</taxon>
        <taxon>Embryophyta</taxon>
        <taxon>Tracheophyta</taxon>
        <taxon>Spermatophyta</taxon>
        <taxon>Magnoliopsida</taxon>
        <taxon>eudicotyledons</taxon>
        <taxon>Gunneridae</taxon>
        <taxon>Pentapetalae</taxon>
        <taxon>rosids</taxon>
        <taxon>malvids</taxon>
        <taxon>Brassicales</taxon>
        <taxon>Brassicaceae</taxon>
        <taxon>Brassiceae</taxon>
        <taxon>Brassica</taxon>
    </lineage>
</organism>
<feature type="domain" description="CCDC22 N-terminal" evidence="3">
    <location>
        <begin position="8"/>
        <end position="116"/>
    </location>
</feature>
<sequence>MEEECGGDIVMSTLMESGVSIPGDFSSVSQFTSEALTSICAQLLNLIDPSAAAASEMKPVVVVVDSLPERYMMICTDIAHSVKNLGYMGDISYHKFLHPSQDDSFRLLTFLLERLSHKKQQGLKASPLPPGGDIASMPKVDDTFRDTSDETFDMHLHKVEAVLKDLTMTSEIPQPPNSHAQNASAAEFFSLRQSSGYEQPSSLDPSESEQPNYETVELQNQHNVLLEELESGSSELSSLDSELELLNLAAGMLLLDEKQPGGLYLQQLNQQVAVKRCNIMDLKKQWDDDVRLTLEAKKLCLLDQLHVEEEPEAKDKFHKLKTTELDLQSLSSKIQQREEERCKLQTELERQPKAAPRKSYIHGIKEITKNSRKLDSDIQRISGETRELQLESNSIRERLHRSYAVVDEMVTRELKKDPAMRQVYKLVTSIHGIFEQISEKILMTDRLRREAVDYEKKLGSITSRGMSLEKLQADLDAIRQENQSLEKQLN</sequence>
<dbReference type="PANTHER" id="PTHR15668:SF4">
    <property type="entry name" value="COILED-COIL DOMAIN-CONTAINING PROTEIN 22"/>
    <property type="match status" value="1"/>
</dbReference>
<dbReference type="InterPro" id="IPR048349">
    <property type="entry name" value="CCDC22_N"/>
</dbReference>
<evidence type="ECO:0008006" key="6">
    <source>
        <dbReference type="Google" id="ProtNLM"/>
    </source>
</evidence>
<evidence type="ECO:0000256" key="1">
    <source>
        <dbReference type="ARBA" id="ARBA00006438"/>
    </source>
</evidence>
<accession>A0ABQ7LYI7</accession>
<dbReference type="Proteomes" id="UP000823674">
    <property type="component" value="Chromosome A06"/>
</dbReference>